<reference evidence="3" key="1">
    <citation type="submission" date="2023-03" db="EMBL/GenBank/DDBJ databases">
        <title>Mating type loci evolution in Malassezia.</title>
        <authorList>
            <person name="Coelho M.A."/>
        </authorList>
    </citation>
    <scope>NUCLEOTIDE SEQUENCE</scope>
    <source>
        <strain evidence="3">CBS 9431</strain>
    </source>
</reference>
<dbReference type="Pfam" id="PF07491">
    <property type="entry name" value="PPI_Ypi1"/>
    <property type="match status" value="1"/>
</dbReference>
<feature type="region of interest" description="Disordered" evidence="1">
    <location>
        <begin position="269"/>
        <end position="298"/>
    </location>
</feature>
<dbReference type="GO" id="GO:0004865">
    <property type="term" value="F:protein serine/threonine phosphatase inhibitor activity"/>
    <property type="evidence" value="ECO:0007669"/>
    <property type="project" value="InterPro"/>
</dbReference>
<feature type="compositionally biased region" description="Acidic residues" evidence="1">
    <location>
        <begin position="81"/>
        <end position="90"/>
    </location>
</feature>
<feature type="compositionally biased region" description="Low complexity" evidence="1">
    <location>
        <begin position="210"/>
        <end position="221"/>
    </location>
</feature>
<keyword evidence="2" id="KW-0812">Transmembrane</keyword>
<keyword evidence="2" id="KW-0472">Membrane</keyword>
<dbReference type="EMBL" id="CP119965">
    <property type="protein sequence ID" value="WFD40935.1"/>
    <property type="molecule type" value="Genomic_DNA"/>
</dbReference>
<dbReference type="InterPro" id="IPR011107">
    <property type="entry name" value="PPI_Ypi1"/>
</dbReference>
<feature type="compositionally biased region" description="Basic residues" evidence="1">
    <location>
        <begin position="65"/>
        <end position="74"/>
    </location>
</feature>
<feature type="compositionally biased region" description="Polar residues" evidence="1">
    <location>
        <begin position="369"/>
        <end position="381"/>
    </location>
</feature>
<evidence type="ECO:0000256" key="2">
    <source>
        <dbReference type="SAM" id="Phobius"/>
    </source>
</evidence>
<dbReference type="Proteomes" id="UP001217754">
    <property type="component" value="Chromosome 8"/>
</dbReference>
<keyword evidence="4" id="KW-1185">Reference proteome</keyword>
<proteinExistence type="predicted"/>
<accession>A0AAF0JC56</accession>
<evidence type="ECO:0000313" key="4">
    <source>
        <dbReference type="Proteomes" id="UP001217754"/>
    </source>
</evidence>
<dbReference type="GeneID" id="85227577"/>
<feature type="compositionally biased region" description="Basic and acidic residues" evidence="1">
    <location>
        <begin position="525"/>
        <end position="535"/>
    </location>
</feature>
<gene>
    <name evidence="3" type="ORF">MJAP1_003926</name>
</gene>
<feature type="compositionally biased region" description="Polar residues" evidence="1">
    <location>
        <begin position="273"/>
        <end position="283"/>
    </location>
</feature>
<sequence>MTIQSTPSAESDDIAAAHGDREVGVLRLRGESTRPRSGTTAEASSSRERRVVWTDDTVDNEGLGKKKSKNRKRQLGLGGDEPVETTDADGDPVTVLLTAESTRYDEDDDPTSTRYRTLSTVRSSRTSDSSTRSISTELGGIGGLTCTDRHESHGYADDHHVEQLDHHVFEQHDVLVADIDLVVVDALVQLADTSGNSVDTDTGAAMSTLPSSSPSASPSASNLESGSHTNTGAIAGGVVGGVVGAILLAALLAMLFICLRKRRRTNTAPEMAHQTNYPATTGPASYGGATQYGAQPSEPNYDTRGYPASVNTAASPFGAAAANYEEQPSYAPTHATTSEIAPPVAAAGLAGTGAGVAAARRPSVAQRRGTITRTNEPQSPSERAAAADEVVGMHPSPPQSPAYTQAYEQPAAPVSPPRAAAFERTSYDQGSYDRPHSNVYDQDDPSVWPSSYMDSWVGGENPYSAAGVSHAGHGTEEPPPPTAFHMRPGQTMPTGASSMSPVGAFTQPFSATNGSTTAAQRSTRAARDAAARSIR</sequence>
<evidence type="ECO:0000313" key="3">
    <source>
        <dbReference type="EMBL" id="WFD40935.1"/>
    </source>
</evidence>
<feature type="compositionally biased region" description="Basic and acidic residues" evidence="1">
    <location>
        <begin position="18"/>
        <end position="34"/>
    </location>
</feature>
<dbReference type="RefSeq" id="XP_060123832.1">
    <property type="nucleotide sequence ID" value="XM_060267849.1"/>
</dbReference>
<protein>
    <submittedName>
        <fullName evidence="3">Uncharacterized protein</fullName>
    </submittedName>
</protein>
<dbReference type="AlphaFoldDB" id="A0AAF0JC56"/>
<evidence type="ECO:0000256" key="1">
    <source>
        <dbReference type="SAM" id="MobiDB-lite"/>
    </source>
</evidence>
<feature type="region of interest" description="Disordered" evidence="1">
    <location>
        <begin position="357"/>
        <end position="446"/>
    </location>
</feature>
<feature type="region of interest" description="Disordered" evidence="1">
    <location>
        <begin position="1"/>
        <end position="91"/>
    </location>
</feature>
<name>A0AAF0JC56_9BASI</name>
<feature type="region of interest" description="Disordered" evidence="1">
    <location>
        <begin position="194"/>
        <end position="226"/>
    </location>
</feature>
<keyword evidence="2" id="KW-1133">Transmembrane helix</keyword>
<feature type="compositionally biased region" description="Polar residues" evidence="1">
    <location>
        <begin position="35"/>
        <end position="44"/>
    </location>
</feature>
<feature type="transmembrane region" description="Helical" evidence="2">
    <location>
        <begin position="233"/>
        <end position="259"/>
    </location>
</feature>
<feature type="region of interest" description="Disordered" evidence="1">
    <location>
        <begin position="493"/>
        <end position="535"/>
    </location>
</feature>
<organism evidence="3 4">
    <name type="scientific">Malassezia japonica</name>
    <dbReference type="NCBI Taxonomy" id="223818"/>
    <lineage>
        <taxon>Eukaryota</taxon>
        <taxon>Fungi</taxon>
        <taxon>Dikarya</taxon>
        <taxon>Basidiomycota</taxon>
        <taxon>Ustilaginomycotina</taxon>
        <taxon>Malasseziomycetes</taxon>
        <taxon>Malasseziales</taxon>
        <taxon>Malasseziaceae</taxon>
        <taxon>Malassezia</taxon>
    </lineage>
</organism>